<dbReference type="InterPro" id="IPR018162">
    <property type="entry name" value="Ala-tRNA-ligase_IIc_anticod-bd"/>
</dbReference>
<dbReference type="InterPro" id="IPR018163">
    <property type="entry name" value="Thr/Ala-tRNA-synth_IIc_edit"/>
</dbReference>
<evidence type="ECO:0000256" key="1">
    <source>
        <dbReference type="ARBA" id="ARBA00008429"/>
    </source>
</evidence>
<keyword evidence="13" id="KW-0732">Signal</keyword>
<comment type="domain">
    <text evidence="12">Consists of three domains; the N-terminal catalytic domain, the editing domain and the C-terminal C-Ala domain. The editing domain removes incorrectly charged amino acids, while the C-Ala domain, along with tRNA(Ala), serves as a bridge to cooperatively bring together the editing and aminoacylation centers thus stimulating deacylation of misacylated tRNAs.</text>
</comment>
<dbReference type="EC" id="6.1.1.7" evidence="12"/>
<proteinExistence type="inferred from homology"/>
<dbReference type="CDD" id="cd00673">
    <property type="entry name" value="AlaRS_core"/>
    <property type="match status" value="1"/>
</dbReference>
<keyword evidence="12" id="KW-0496">Mitochondrion</keyword>
<dbReference type="FunFam" id="3.30.930.10:FF:000011">
    <property type="entry name" value="Alanine--tRNA ligase, cytoplasmic"/>
    <property type="match status" value="1"/>
</dbReference>
<dbReference type="InterPro" id="IPR018164">
    <property type="entry name" value="Ala-tRNA-synth_IIc_N"/>
</dbReference>
<dbReference type="Gene3D" id="2.40.30.130">
    <property type="match status" value="1"/>
</dbReference>
<feature type="binding site" evidence="12">
    <location>
        <position position="663"/>
    </location>
    <ligand>
        <name>Zn(2+)</name>
        <dbReference type="ChEBI" id="CHEBI:29105"/>
    </ligand>
</feature>
<dbReference type="NCBIfam" id="TIGR00344">
    <property type="entry name" value="alaS"/>
    <property type="match status" value="1"/>
</dbReference>
<evidence type="ECO:0000256" key="2">
    <source>
        <dbReference type="ARBA" id="ARBA00022555"/>
    </source>
</evidence>
<keyword evidence="6 12" id="KW-0862">Zinc</keyword>
<name>A0A0M0J6R8_9EUKA</name>
<dbReference type="SMART" id="SM00863">
    <property type="entry name" value="tRNA_SAD"/>
    <property type="match status" value="1"/>
</dbReference>
<dbReference type="InterPro" id="IPR009000">
    <property type="entry name" value="Transl_B-barrel_sf"/>
</dbReference>
<dbReference type="Pfam" id="PF02272">
    <property type="entry name" value="DHHA1"/>
    <property type="match status" value="1"/>
</dbReference>
<reference evidence="16" key="1">
    <citation type="journal article" date="2015" name="PLoS Genet.">
        <title>Genome Sequence and Transcriptome Analyses of Chrysochromulina tobin: Metabolic Tools for Enhanced Algal Fitness in the Prominent Order Prymnesiales (Haptophyceae).</title>
        <authorList>
            <person name="Hovde B.T."/>
            <person name="Deodato C.R."/>
            <person name="Hunsperger H.M."/>
            <person name="Ryken S.A."/>
            <person name="Yost W."/>
            <person name="Jha R.K."/>
            <person name="Patterson J."/>
            <person name="Monnat R.J. Jr."/>
            <person name="Barlow S.B."/>
            <person name="Starkenburg S.R."/>
            <person name="Cattolico R.A."/>
        </authorList>
    </citation>
    <scope>NUCLEOTIDE SEQUENCE</scope>
    <source>
        <strain evidence="16">CCMP291</strain>
    </source>
</reference>
<evidence type="ECO:0000256" key="3">
    <source>
        <dbReference type="ARBA" id="ARBA00022598"/>
    </source>
</evidence>
<evidence type="ECO:0000313" key="15">
    <source>
        <dbReference type="EMBL" id="KOO22301.1"/>
    </source>
</evidence>
<accession>A0A0M0J6R8</accession>
<feature type="binding site" evidence="12">
    <location>
        <position position="786"/>
    </location>
    <ligand>
        <name>Zn(2+)</name>
        <dbReference type="ChEBI" id="CHEBI:29105"/>
    </ligand>
</feature>
<evidence type="ECO:0000256" key="10">
    <source>
        <dbReference type="ARBA" id="ARBA00023146"/>
    </source>
</evidence>
<dbReference type="GO" id="GO:0005739">
    <property type="term" value="C:mitochondrion"/>
    <property type="evidence" value="ECO:0007669"/>
    <property type="project" value="UniProtKB-SubCell"/>
</dbReference>
<dbReference type="SUPFAM" id="SSF55186">
    <property type="entry name" value="ThrRS/AlaRS common domain"/>
    <property type="match status" value="1"/>
</dbReference>
<organism evidence="15 16">
    <name type="scientific">Chrysochromulina tobinii</name>
    <dbReference type="NCBI Taxonomy" id="1460289"/>
    <lineage>
        <taxon>Eukaryota</taxon>
        <taxon>Haptista</taxon>
        <taxon>Haptophyta</taxon>
        <taxon>Prymnesiophyceae</taxon>
        <taxon>Prymnesiales</taxon>
        <taxon>Chrysochromulinaceae</taxon>
        <taxon>Chrysochromulina</taxon>
    </lineage>
</organism>
<dbReference type="OrthoDB" id="2423964at2759"/>
<dbReference type="Pfam" id="PF07973">
    <property type="entry name" value="tRNA_SAD"/>
    <property type="match status" value="1"/>
</dbReference>
<evidence type="ECO:0000256" key="4">
    <source>
        <dbReference type="ARBA" id="ARBA00022723"/>
    </source>
</evidence>
<dbReference type="Gene3D" id="3.30.980.10">
    <property type="entry name" value="Threonyl-trna Synthetase, Chain A, domain 2"/>
    <property type="match status" value="1"/>
</dbReference>
<dbReference type="GO" id="GO:0008270">
    <property type="term" value="F:zinc ion binding"/>
    <property type="evidence" value="ECO:0007669"/>
    <property type="project" value="UniProtKB-UniRule"/>
</dbReference>
<dbReference type="PRINTS" id="PR00980">
    <property type="entry name" value="TRNASYNTHALA"/>
</dbReference>
<dbReference type="InterPro" id="IPR003156">
    <property type="entry name" value="DHHA1_dom"/>
</dbReference>
<comment type="similarity">
    <text evidence="1">Belongs to the class-II aminoacyl-tRNA synthetase family. Alax-L subfamily.</text>
</comment>
<evidence type="ECO:0000313" key="16">
    <source>
        <dbReference type="Proteomes" id="UP000037460"/>
    </source>
</evidence>
<keyword evidence="5 12" id="KW-0547">Nucleotide-binding</keyword>
<dbReference type="EMBL" id="JWZX01003290">
    <property type="protein sequence ID" value="KOO22301.1"/>
    <property type="molecule type" value="Genomic_DNA"/>
</dbReference>
<dbReference type="InterPro" id="IPR023033">
    <property type="entry name" value="Ala_tRNA_ligase_euk/bac"/>
</dbReference>
<gene>
    <name evidence="15" type="ORF">Ctob_009833</name>
</gene>
<comment type="caution">
    <text evidence="15">The sequence shown here is derived from an EMBL/GenBank/DDBJ whole genome shotgun (WGS) entry which is preliminary data.</text>
</comment>
<keyword evidence="4 12" id="KW-0479">Metal-binding</keyword>
<dbReference type="GO" id="GO:0070143">
    <property type="term" value="P:mitochondrial alanyl-tRNA aminoacylation"/>
    <property type="evidence" value="ECO:0007669"/>
    <property type="project" value="UniProtKB-UniRule"/>
</dbReference>
<dbReference type="SUPFAM" id="SSF50447">
    <property type="entry name" value="Translation proteins"/>
    <property type="match status" value="1"/>
</dbReference>
<comment type="function">
    <text evidence="12">Catalyzes the attachment of alanine to tRNA(Ala) in a two-step reaction: alanine is first activated by ATP to form Ala-AMP and then transferred to the acceptor end of tRNA(Ala). Also edits incorrectly charged tRNA(Ala) via its editing domain.</text>
</comment>
<sequence>MGGRLLLKTLFLTSPIGTTAVSVSMLSRTTLPLARIVQPLAFRGSVTRAGQLHASEKGRLQPELWPAERVRSVFIDYFAKKHAHTFYPSSPVVPYNDPTLLFINSGMAQFKPVFLGNADPASPLASLVRAANTQKCIRAGGKHNDLEDVGMDTYHHTLFEMLGSWSFGDYFKAEAITWAWELLTEVYGLPPDRFYATYFGGDARLGLAPDEEARQLWLRFLPESRVLPGSAKDNFWEMGDTGPCGPCTEIHYDRIGGRDAAALVNNDDPDVLEIWNLVFMQFNREPSGDLRPLPAKHVDTGMGFERLVSVLQDKRSNYDTDVFMPLFTEIQKLTGAPPYTGKLGDEDPKLKDTAYRVIADHIRTLSFAIADGALPSNEGRGYVLRRILRRAVRYGRQMLGAQEGFFAALVPTVAASLGDTFPELRSQLGKVQAVIAEEEMAFTSTLSRGIKEFSSYAATVKAQGVKTIDGKSAFFLYDTMGFPFDLTQLMAREAGLEVDTEGFNEQIKQQRARSAAAAQAAKGGGSLTLGAEQTAALGAQGHAYTDDSDKYSWELPAKPSKLQAIFTADGFVDRVQAVAGNAEETTVGLVLDRTAFYSVAGGQTCDVGSLLSGDDVEFEVQRVQSYGGFVLHAGVLRRGTLAMGQELSCKVDIARRKKVAPNHTLTHVLNAALLAVLGNGVDQKGSDCDDQRLRFDFSYGKALQTAQLEQVEALVRQSVASEQGVHSAVVPLAQAMKIGGLRAVFGESYPDPVRVVTVGPSVAEVLADPAKSHGPSSSIELCGGTHISNTREAADFALVSEEAVAKGIRRIVGLTGEAAVQAITQGETLRSQVDRLSLVQEDTTADALEAARAELARLRTSVDESVVSAHLKAQLREMLATRDKDVQKMLKGFAQSRIDVAASTALESAAAASASGGRFIVLELDGLDGKSLQTLVQKVAKAEPSLAVLALSVDAPANKVFSFAAVPEELQSSLPANEWLNKALEPVGGKGGGKAASAQGSGAGVDAKASVAAAKARAEASLAAVGA</sequence>
<evidence type="ECO:0000256" key="9">
    <source>
        <dbReference type="ARBA" id="ARBA00022917"/>
    </source>
</evidence>
<evidence type="ECO:0000256" key="13">
    <source>
        <dbReference type="SAM" id="SignalP"/>
    </source>
</evidence>
<evidence type="ECO:0000256" key="8">
    <source>
        <dbReference type="ARBA" id="ARBA00022884"/>
    </source>
</evidence>
<evidence type="ECO:0000256" key="11">
    <source>
        <dbReference type="ARBA" id="ARBA00048300"/>
    </source>
</evidence>
<dbReference type="InterPro" id="IPR045864">
    <property type="entry name" value="aa-tRNA-synth_II/BPL/LPL"/>
</dbReference>
<dbReference type="AlphaFoldDB" id="A0A0M0J6R8"/>
<feature type="binding site" evidence="12">
    <location>
        <position position="667"/>
    </location>
    <ligand>
        <name>Zn(2+)</name>
        <dbReference type="ChEBI" id="CHEBI:29105"/>
    </ligand>
</feature>
<dbReference type="GO" id="GO:0004813">
    <property type="term" value="F:alanine-tRNA ligase activity"/>
    <property type="evidence" value="ECO:0007669"/>
    <property type="project" value="UniProtKB-UniRule"/>
</dbReference>
<keyword evidence="3 12" id="KW-0436">Ligase</keyword>
<feature type="chain" id="PRO_5005601567" description="Alanine--tRNA ligase" evidence="13">
    <location>
        <begin position="21"/>
        <end position="1027"/>
    </location>
</feature>
<dbReference type="Pfam" id="PF01411">
    <property type="entry name" value="tRNA-synt_2c"/>
    <property type="match status" value="1"/>
</dbReference>
<dbReference type="InterPro" id="IPR018165">
    <property type="entry name" value="Ala-tRNA-synth_IIc_core"/>
</dbReference>
<keyword evidence="8 12" id="KW-0694">RNA-binding</keyword>
<evidence type="ECO:0000259" key="14">
    <source>
        <dbReference type="PROSITE" id="PS50860"/>
    </source>
</evidence>
<evidence type="ECO:0000256" key="6">
    <source>
        <dbReference type="ARBA" id="ARBA00022833"/>
    </source>
</evidence>
<dbReference type="GO" id="GO:0005524">
    <property type="term" value="F:ATP binding"/>
    <property type="evidence" value="ECO:0007669"/>
    <property type="project" value="UniProtKB-UniRule"/>
</dbReference>
<dbReference type="InterPro" id="IPR002318">
    <property type="entry name" value="Ala-tRNA-lgiase_IIc"/>
</dbReference>
<dbReference type="GO" id="GO:0000049">
    <property type="term" value="F:tRNA binding"/>
    <property type="evidence" value="ECO:0007669"/>
    <property type="project" value="UniProtKB-KW"/>
</dbReference>
<evidence type="ECO:0000256" key="5">
    <source>
        <dbReference type="ARBA" id="ARBA00022741"/>
    </source>
</evidence>
<dbReference type="GO" id="GO:0002161">
    <property type="term" value="F:aminoacyl-tRNA deacylase activity"/>
    <property type="evidence" value="ECO:0007669"/>
    <property type="project" value="TreeGrafter"/>
</dbReference>
<keyword evidence="10 12" id="KW-0030">Aminoacyl-tRNA synthetase</keyword>
<keyword evidence="9 12" id="KW-0648">Protein biosynthesis</keyword>
<comment type="subcellular location">
    <subcellularLocation>
        <location evidence="12">Mitochondrion</location>
    </subcellularLocation>
    <subcellularLocation>
        <location evidence="12">Cytoplasm</location>
    </subcellularLocation>
</comment>
<evidence type="ECO:0000256" key="12">
    <source>
        <dbReference type="HAMAP-Rule" id="MF_03133"/>
    </source>
</evidence>
<keyword evidence="16" id="KW-1185">Reference proteome</keyword>
<protein>
    <recommendedName>
        <fullName evidence="12">Alanine--tRNA ligase</fullName>
        <ecNumber evidence="12">6.1.1.7</ecNumber>
    </recommendedName>
    <alternativeName>
        <fullName evidence="12">Alanyl-tRNA synthetase</fullName>
        <shortName evidence="12">AlaRS</shortName>
    </alternativeName>
</protein>
<dbReference type="InterPro" id="IPR012947">
    <property type="entry name" value="tRNA_SAD"/>
</dbReference>
<comment type="cofactor">
    <cofactor evidence="12">
        <name>Zn(2+)</name>
        <dbReference type="ChEBI" id="CHEBI:29105"/>
    </cofactor>
    <text evidence="12">Binds 1 zinc ion per subunit.</text>
</comment>
<dbReference type="Proteomes" id="UP000037460">
    <property type="component" value="Unassembled WGS sequence"/>
</dbReference>
<keyword evidence="2 12" id="KW-0820">tRNA-binding</keyword>
<keyword evidence="12" id="KW-0963">Cytoplasm</keyword>
<dbReference type="HAMAP" id="MF_00036_B">
    <property type="entry name" value="Ala_tRNA_synth_B"/>
    <property type="match status" value="1"/>
</dbReference>
<dbReference type="Gene3D" id="3.30.930.10">
    <property type="entry name" value="Bira Bifunctional Protein, Domain 2"/>
    <property type="match status" value="1"/>
</dbReference>
<feature type="signal peptide" evidence="13">
    <location>
        <begin position="1"/>
        <end position="20"/>
    </location>
</feature>
<dbReference type="PANTHER" id="PTHR11777">
    <property type="entry name" value="ALANYL-TRNA SYNTHETASE"/>
    <property type="match status" value="1"/>
</dbReference>
<dbReference type="PROSITE" id="PS50860">
    <property type="entry name" value="AA_TRNA_LIGASE_II_ALA"/>
    <property type="match status" value="1"/>
</dbReference>
<dbReference type="FunFam" id="3.30.980.10:FF:000004">
    <property type="entry name" value="Alanine--tRNA ligase, cytoplasmic"/>
    <property type="match status" value="1"/>
</dbReference>
<dbReference type="PANTHER" id="PTHR11777:SF9">
    <property type="entry name" value="ALANINE--TRNA LIGASE, CYTOPLASMIC"/>
    <property type="match status" value="1"/>
</dbReference>
<feature type="domain" description="Alanyl-transfer RNA synthetases family profile" evidence="14">
    <location>
        <begin position="65"/>
        <end position="825"/>
    </location>
</feature>
<feature type="binding site" evidence="12">
    <location>
        <position position="782"/>
    </location>
    <ligand>
        <name>Zn(2+)</name>
        <dbReference type="ChEBI" id="CHEBI:29105"/>
    </ligand>
</feature>
<dbReference type="Gene3D" id="3.10.310.40">
    <property type="match status" value="1"/>
</dbReference>
<dbReference type="InterPro" id="IPR050058">
    <property type="entry name" value="Ala-tRNA_ligase"/>
</dbReference>
<dbReference type="FunFam" id="3.10.310.40:FF:000001">
    <property type="entry name" value="Alanine--tRNA ligase"/>
    <property type="match status" value="1"/>
</dbReference>
<comment type="subunit">
    <text evidence="12">Monomer.</text>
</comment>
<evidence type="ECO:0000256" key="7">
    <source>
        <dbReference type="ARBA" id="ARBA00022840"/>
    </source>
</evidence>
<dbReference type="SUPFAM" id="SSF55681">
    <property type="entry name" value="Class II aaRS and biotin synthetases"/>
    <property type="match status" value="1"/>
</dbReference>
<comment type="catalytic activity">
    <reaction evidence="11 12">
        <text>tRNA(Ala) + L-alanine + ATP = L-alanyl-tRNA(Ala) + AMP + diphosphate</text>
        <dbReference type="Rhea" id="RHEA:12540"/>
        <dbReference type="Rhea" id="RHEA-COMP:9657"/>
        <dbReference type="Rhea" id="RHEA-COMP:9923"/>
        <dbReference type="ChEBI" id="CHEBI:30616"/>
        <dbReference type="ChEBI" id="CHEBI:33019"/>
        <dbReference type="ChEBI" id="CHEBI:57972"/>
        <dbReference type="ChEBI" id="CHEBI:78442"/>
        <dbReference type="ChEBI" id="CHEBI:78497"/>
        <dbReference type="ChEBI" id="CHEBI:456215"/>
        <dbReference type="EC" id="6.1.1.7"/>
    </reaction>
</comment>
<keyword evidence="7 12" id="KW-0067">ATP-binding</keyword>
<dbReference type="SUPFAM" id="SSF101353">
    <property type="entry name" value="Putative anticodon-binding domain of alanyl-tRNA synthetase (AlaRS)"/>
    <property type="match status" value="1"/>
</dbReference>